<evidence type="ECO:0000313" key="13">
    <source>
        <dbReference type="Proteomes" id="UP000887567"/>
    </source>
</evidence>
<comment type="subcellular location">
    <subcellularLocation>
        <location evidence="1 9">Nucleus</location>
    </subcellularLocation>
</comment>
<dbReference type="OrthoDB" id="691130at2759"/>
<evidence type="ECO:0000256" key="6">
    <source>
        <dbReference type="ARBA" id="ARBA00023163"/>
    </source>
</evidence>
<feature type="region of interest" description="Disordered" evidence="10">
    <location>
        <begin position="62"/>
        <end position="105"/>
    </location>
</feature>
<evidence type="ECO:0000259" key="11">
    <source>
        <dbReference type="PROSITE" id="PS50039"/>
    </source>
</evidence>
<feature type="compositionally biased region" description="Basic and acidic residues" evidence="10">
    <location>
        <begin position="218"/>
        <end position="236"/>
    </location>
</feature>
<organism evidence="12 13">
    <name type="scientific">Exaiptasia diaphana</name>
    <name type="common">Tropical sea anemone</name>
    <name type="synonym">Aiptasia pulchella</name>
    <dbReference type="NCBI Taxonomy" id="2652724"/>
    <lineage>
        <taxon>Eukaryota</taxon>
        <taxon>Metazoa</taxon>
        <taxon>Cnidaria</taxon>
        <taxon>Anthozoa</taxon>
        <taxon>Hexacorallia</taxon>
        <taxon>Actiniaria</taxon>
        <taxon>Aiptasiidae</taxon>
        <taxon>Exaiptasia</taxon>
    </lineage>
</organism>
<dbReference type="GO" id="GO:0000981">
    <property type="term" value="F:DNA-binding transcription factor activity, RNA polymerase II-specific"/>
    <property type="evidence" value="ECO:0007669"/>
    <property type="project" value="TreeGrafter"/>
</dbReference>
<dbReference type="InterPro" id="IPR047513">
    <property type="entry name" value="FOXJ1"/>
</dbReference>
<evidence type="ECO:0000256" key="1">
    <source>
        <dbReference type="ARBA" id="ARBA00004123"/>
    </source>
</evidence>
<dbReference type="PRINTS" id="PR00053">
    <property type="entry name" value="FORKHEAD"/>
</dbReference>
<dbReference type="PROSITE" id="PS00658">
    <property type="entry name" value="FORK_HEAD_2"/>
    <property type="match status" value="1"/>
</dbReference>
<protein>
    <recommendedName>
        <fullName evidence="11">Fork-head domain-containing protein</fullName>
    </recommendedName>
</protein>
<dbReference type="InterPro" id="IPR036390">
    <property type="entry name" value="WH_DNA-bd_sf"/>
</dbReference>
<dbReference type="Proteomes" id="UP000887567">
    <property type="component" value="Unplaced"/>
</dbReference>
<dbReference type="InterPro" id="IPR030456">
    <property type="entry name" value="TF_fork_head_CS_2"/>
</dbReference>
<keyword evidence="6" id="KW-0804">Transcription</keyword>
<evidence type="ECO:0000256" key="10">
    <source>
        <dbReference type="SAM" id="MobiDB-lite"/>
    </source>
</evidence>
<dbReference type="PANTHER" id="PTHR46805">
    <property type="entry name" value="FORKHEAD BOX PROTEIN J1"/>
    <property type="match status" value="1"/>
</dbReference>
<keyword evidence="4 9" id="KW-0238">DNA-binding</keyword>
<evidence type="ECO:0000256" key="5">
    <source>
        <dbReference type="ARBA" id="ARBA00023159"/>
    </source>
</evidence>
<feature type="compositionally biased region" description="Basic residues" evidence="10">
    <location>
        <begin position="203"/>
        <end position="217"/>
    </location>
</feature>
<dbReference type="AlphaFoldDB" id="A0A913XEE3"/>
<feature type="DNA-binding region" description="Fork-head" evidence="9">
    <location>
        <begin position="107"/>
        <end position="201"/>
    </location>
</feature>
<reference evidence="12" key="1">
    <citation type="submission" date="2022-11" db="UniProtKB">
        <authorList>
            <consortium name="EnsemblMetazoa"/>
        </authorList>
    </citation>
    <scope>IDENTIFICATION</scope>
</reference>
<keyword evidence="3" id="KW-0805">Transcription regulation</keyword>
<feature type="compositionally biased region" description="Basic and acidic residues" evidence="10">
    <location>
        <begin position="84"/>
        <end position="105"/>
    </location>
</feature>
<dbReference type="SMART" id="SM00339">
    <property type="entry name" value="FH"/>
    <property type="match status" value="1"/>
</dbReference>
<feature type="region of interest" description="Disordered" evidence="10">
    <location>
        <begin position="203"/>
        <end position="236"/>
    </location>
</feature>
<dbReference type="PANTHER" id="PTHR46805:SF1">
    <property type="entry name" value="FORKHEAD BOX PROTEIN J1"/>
    <property type="match status" value="1"/>
</dbReference>
<dbReference type="KEGG" id="epa:110241630"/>
<proteinExistence type="inferred from homology"/>
<evidence type="ECO:0000256" key="2">
    <source>
        <dbReference type="ARBA" id="ARBA00022794"/>
    </source>
</evidence>
<dbReference type="FunFam" id="1.10.10.10:FF:000030">
    <property type="entry name" value="Forkhead box protein K2"/>
    <property type="match status" value="1"/>
</dbReference>
<dbReference type="Pfam" id="PF00250">
    <property type="entry name" value="Forkhead"/>
    <property type="match status" value="1"/>
</dbReference>
<dbReference type="GeneID" id="110241630"/>
<feature type="compositionally biased region" description="Low complexity" evidence="10">
    <location>
        <begin position="63"/>
        <end position="83"/>
    </location>
</feature>
<feature type="domain" description="Fork-head" evidence="11">
    <location>
        <begin position="107"/>
        <end position="201"/>
    </location>
</feature>
<dbReference type="GO" id="GO:0000978">
    <property type="term" value="F:RNA polymerase II cis-regulatory region sequence-specific DNA binding"/>
    <property type="evidence" value="ECO:0007669"/>
    <property type="project" value="TreeGrafter"/>
</dbReference>
<sequence length="405" mass="45661">MNEIIMPSLTQSYAEKFAANWEAQNPAEEEDENSSLDDSLTNLQWLHNINIQDITATRNSTLSDASSVNEGSNSSDSDCQSESGDSKGSELLSKEPNIDYKNDPHHKPPYSYATLICMAMRETKKVKITLSAIYKWIKENFMYYRVADPTWQNSIRHNLSLNKCFVKVARKKDEPGKGGFWKIDPAYADMFVDGVFKRRRGVNTQKNAKKNAKKTIKKPIESDRKRFTSRPSDESKIKRQKFNTLRVTDPSDIFDGCDFSEEEIPPFSGGLKGKFSWHSLLTNDELDESIRELADAHGINLDSPNNHIGGLSSPALSPPPSTGSHDDTFEVDPDLDLTIQGIAIQPPRDHLTTPSPTALTDATQSLFKYMPPSPPPLYDDDHPWADSCFDMRYTDENNNILDSVW</sequence>
<dbReference type="GO" id="GO:0030030">
    <property type="term" value="P:cell projection organization"/>
    <property type="evidence" value="ECO:0007669"/>
    <property type="project" value="UniProtKB-KW"/>
</dbReference>
<keyword evidence="5" id="KW-0010">Activator</keyword>
<dbReference type="GO" id="GO:0005634">
    <property type="term" value="C:nucleus"/>
    <property type="evidence" value="ECO:0007669"/>
    <property type="project" value="UniProtKB-SubCell"/>
</dbReference>
<dbReference type="EnsemblMetazoa" id="XM_021047515.2">
    <property type="protein sequence ID" value="XP_020903174.1"/>
    <property type="gene ID" value="LOC110241630"/>
</dbReference>
<dbReference type="InterPro" id="IPR047512">
    <property type="entry name" value="FH_FOXJ1"/>
</dbReference>
<name>A0A913XEE3_EXADI</name>
<dbReference type="OMA" id="CMAMRET"/>
<dbReference type="InterPro" id="IPR001766">
    <property type="entry name" value="Fork_head_dom"/>
</dbReference>
<keyword evidence="7 9" id="KW-0539">Nucleus</keyword>
<dbReference type="InterPro" id="IPR018122">
    <property type="entry name" value="TF_fork_head_CS_1"/>
</dbReference>
<comment type="similarity">
    <text evidence="8">Belongs to the FOXJ1 family.</text>
</comment>
<keyword evidence="13" id="KW-1185">Reference proteome</keyword>
<dbReference type="RefSeq" id="XP_020903174.1">
    <property type="nucleotide sequence ID" value="XM_021047515.2"/>
</dbReference>
<dbReference type="SUPFAM" id="SSF46785">
    <property type="entry name" value="Winged helix' DNA-binding domain"/>
    <property type="match status" value="1"/>
</dbReference>
<dbReference type="InterPro" id="IPR036388">
    <property type="entry name" value="WH-like_DNA-bd_sf"/>
</dbReference>
<accession>A0A913XEE3</accession>
<evidence type="ECO:0000256" key="3">
    <source>
        <dbReference type="ARBA" id="ARBA00023015"/>
    </source>
</evidence>
<evidence type="ECO:0000256" key="8">
    <source>
        <dbReference type="ARBA" id="ARBA00034770"/>
    </source>
</evidence>
<dbReference type="PROSITE" id="PS50039">
    <property type="entry name" value="FORK_HEAD_3"/>
    <property type="match status" value="1"/>
</dbReference>
<feature type="region of interest" description="Disordered" evidence="10">
    <location>
        <begin position="304"/>
        <end position="330"/>
    </location>
</feature>
<dbReference type="PROSITE" id="PS00657">
    <property type="entry name" value="FORK_HEAD_1"/>
    <property type="match status" value="1"/>
</dbReference>
<keyword evidence="2" id="KW-0970">Cilium biogenesis/degradation</keyword>
<evidence type="ECO:0000313" key="12">
    <source>
        <dbReference type="EnsemblMetazoa" id="XP_020903174.1"/>
    </source>
</evidence>
<dbReference type="Gene3D" id="1.10.10.10">
    <property type="entry name" value="Winged helix-like DNA-binding domain superfamily/Winged helix DNA-binding domain"/>
    <property type="match status" value="1"/>
</dbReference>
<evidence type="ECO:0000256" key="7">
    <source>
        <dbReference type="ARBA" id="ARBA00023242"/>
    </source>
</evidence>
<dbReference type="CDD" id="cd20023">
    <property type="entry name" value="FH_FOXJ1"/>
    <property type="match status" value="1"/>
</dbReference>
<evidence type="ECO:0000256" key="9">
    <source>
        <dbReference type="PROSITE-ProRule" id="PRU00089"/>
    </source>
</evidence>
<evidence type="ECO:0000256" key="4">
    <source>
        <dbReference type="ARBA" id="ARBA00023125"/>
    </source>
</evidence>